<comment type="caution">
    <text evidence="2">The sequence shown here is derived from an EMBL/GenBank/DDBJ whole genome shotgun (WGS) entry which is preliminary data.</text>
</comment>
<reference evidence="2" key="1">
    <citation type="submission" date="2018-05" db="EMBL/GenBank/DDBJ databases">
        <title>Draft genome of Mucuna pruriens seed.</title>
        <authorList>
            <person name="Nnadi N.E."/>
            <person name="Vos R."/>
            <person name="Hasami M.H."/>
            <person name="Devisetty U.K."/>
            <person name="Aguiy J.C."/>
        </authorList>
    </citation>
    <scope>NUCLEOTIDE SEQUENCE [LARGE SCALE GENOMIC DNA]</scope>
    <source>
        <strain evidence="2">JCA_2017</strain>
    </source>
</reference>
<name>A0A371G9W6_MUCPR</name>
<feature type="domain" description="Reverse transcriptase Ty1/copia-type" evidence="1">
    <location>
        <begin position="15"/>
        <end position="243"/>
    </location>
</feature>
<dbReference type="PANTHER" id="PTHR11439">
    <property type="entry name" value="GAG-POL-RELATED RETROTRANSPOSON"/>
    <property type="match status" value="1"/>
</dbReference>
<protein>
    <recommendedName>
        <fullName evidence="1">Reverse transcriptase Ty1/copia-type domain-containing protein</fullName>
    </recommendedName>
</protein>
<proteinExistence type="predicted"/>
<gene>
    <name evidence="2" type="ORF">CR513_31184</name>
</gene>
<dbReference type="Pfam" id="PF07727">
    <property type="entry name" value="RVT_2"/>
    <property type="match status" value="1"/>
</dbReference>
<dbReference type="InterPro" id="IPR013103">
    <property type="entry name" value="RVT_2"/>
</dbReference>
<feature type="non-terminal residue" evidence="2">
    <location>
        <position position="1"/>
    </location>
</feature>
<organism evidence="2 3">
    <name type="scientific">Mucuna pruriens</name>
    <name type="common">Velvet bean</name>
    <name type="synonym">Dolichos pruriens</name>
    <dbReference type="NCBI Taxonomy" id="157652"/>
    <lineage>
        <taxon>Eukaryota</taxon>
        <taxon>Viridiplantae</taxon>
        <taxon>Streptophyta</taxon>
        <taxon>Embryophyta</taxon>
        <taxon>Tracheophyta</taxon>
        <taxon>Spermatophyta</taxon>
        <taxon>Magnoliopsida</taxon>
        <taxon>eudicotyledons</taxon>
        <taxon>Gunneridae</taxon>
        <taxon>Pentapetalae</taxon>
        <taxon>rosids</taxon>
        <taxon>fabids</taxon>
        <taxon>Fabales</taxon>
        <taxon>Fabaceae</taxon>
        <taxon>Papilionoideae</taxon>
        <taxon>50 kb inversion clade</taxon>
        <taxon>NPAAA clade</taxon>
        <taxon>indigoferoid/millettioid clade</taxon>
        <taxon>Phaseoleae</taxon>
        <taxon>Mucuna</taxon>
    </lineage>
</organism>
<dbReference type="PANTHER" id="PTHR11439:SF455">
    <property type="entry name" value="RLK (RECEPTOR-LIKE PROTEIN KINASE) 8, PUTATIVE-RELATED"/>
    <property type="match status" value="1"/>
</dbReference>
<evidence type="ECO:0000313" key="2">
    <source>
        <dbReference type="EMBL" id="RDX87352.1"/>
    </source>
</evidence>
<keyword evidence="3" id="KW-1185">Reference proteome</keyword>
<dbReference type="AlphaFoldDB" id="A0A371G9W6"/>
<dbReference type="InterPro" id="IPR043502">
    <property type="entry name" value="DNA/RNA_pol_sf"/>
</dbReference>
<dbReference type="Proteomes" id="UP000257109">
    <property type="component" value="Unassembled WGS sequence"/>
</dbReference>
<evidence type="ECO:0000313" key="3">
    <source>
        <dbReference type="Proteomes" id="UP000257109"/>
    </source>
</evidence>
<dbReference type="EMBL" id="QJKJ01006254">
    <property type="protein sequence ID" value="RDX87352.1"/>
    <property type="molecule type" value="Genomic_DNA"/>
</dbReference>
<sequence>MSCTMTEEYQPLLRNDTWSLVHLPSHKQANDANGFFQSNKTLMKYKVRLVAKGFHQQLGFDFQETFSPVVKLVNIRTILSLVHIKQIDVNNVFLNGILAEEVYMQQPPGIEAEDKSLVCKLHKAIYGLKQAFERLTSALLHLSFVSSKCDPSLFALSQGNHRVMMLVYVDDIIVTGDQLSLIQHYISKLNTQFPLKELGNLEYFLGIQVHHLQNGHYSCLKQVRDILSKAKMEDAKGLPTPMVTNTKLSKHVADLFVKSSFYHSIVGALEYATIRPEISYAINKACQFLSQPLEAHWKAVRHILCYLNGSLHYGMTLQPCPLHQALPIIAFSNTLMIENLPQARVYISDPTLFHGGQGSKHLWHDPAVKLNTEVLLILHLILRSYGFILQKHIIIKHMPALDQTTDILNKPLSSLHFQMLRDKLRIF</sequence>
<dbReference type="SUPFAM" id="SSF56672">
    <property type="entry name" value="DNA/RNA polymerases"/>
    <property type="match status" value="1"/>
</dbReference>
<evidence type="ECO:0000259" key="1">
    <source>
        <dbReference type="Pfam" id="PF07727"/>
    </source>
</evidence>
<dbReference type="STRING" id="157652.A0A371G9W6"/>
<accession>A0A371G9W6</accession>
<dbReference type="OrthoDB" id="1737296at2759"/>